<feature type="region of interest" description="Disordered" evidence="1">
    <location>
        <begin position="716"/>
        <end position="764"/>
    </location>
</feature>
<feature type="compositionally biased region" description="Basic residues" evidence="1">
    <location>
        <begin position="752"/>
        <end position="764"/>
    </location>
</feature>
<reference evidence="2" key="1">
    <citation type="submission" date="2023-03" db="EMBL/GenBank/DDBJ databases">
        <title>Massive genome expansion in bonnet fungi (Mycena s.s.) driven by repeated elements and novel gene families across ecological guilds.</title>
        <authorList>
            <consortium name="Lawrence Berkeley National Laboratory"/>
            <person name="Harder C.B."/>
            <person name="Miyauchi S."/>
            <person name="Viragh M."/>
            <person name="Kuo A."/>
            <person name="Thoen E."/>
            <person name="Andreopoulos B."/>
            <person name="Lu D."/>
            <person name="Skrede I."/>
            <person name="Drula E."/>
            <person name="Henrissat B."/>
            <person name="Morin E."/>
            <person name="Kohler A."/>
            <person name="Barry K."/>
            <person name="LaButti K."/>
            <person name="Morin E."/>
            <person name="Salamov A."/>
            <person name="Lipzen A."/>
            <person name="Mereny Z."/>
            <person name="Hegedus B."/>
            <person name="Baldrian P."/>
            <person name="Stursova M."/>
            <person name="Weitz H."/>
            <person name="Taylor A."/>
            <person name="Grigoriev I.V."/>
            <person name="Nagy L.G."/>
            <person name="Martin F."/>
            <person name="Kauserud H."/>
        </authorList>
    </citation>
    <scope>NUCLEOTIDE SEQUENCE</scope>
    <source>
        <strain evidence="2">9284</strain>
    </source>
</reference>
<feature type="compositionally biased region" description="Basic and acidic residues" evidence="1">
    <location>
        <begin position="481"/>
        <end position="501"/>
    </location>
</feature>
<proteinExistence type="predicted"/>
<evidence type="ECO:0000256" key="1">
    <source>
        <dbReference type="SAM" id="MobiDB-lite"/>
    </source>
</evidence>
<feature type="compositionally biased region" description="Low complexity" evidence="1">
    <location>
        <begin position="506"/>
        <end position="515"/>
    </location>
</feature>
<keyword evidence="3" id="KW-1185">Reference proteome</keyword>
<evidence type="ECO:0000313" key="2">
    <source>
        <dbReference type="EMBL" id="KAJ7618722.1"/>
    </source>
</evidence>
<gene>
    <name evidence="2" type="ORF">FB45DRAFT_872116</name>
</gene>
<comment type="caution">
    <text evidence="2">The sequence shown here is derived from an EMBL/GenBank/DDBJ whole genome shotgun (WGS) entry which is preliminary data.</text>
</comment>
<name>A0AAD7FE92_9AGAR</name>
<sequence length="764" mass="84562">MFHDATNFGIEGSHFVNVQGNVNITNPMIPLEAPGKVKRVITPAPEPAIFSDSNHYCSQLLYRGRGYPMYIPGPQANLPPEYKRTGISIGDVGSVAQEGDFDFFFNIFLPASDPINVNAPADFEPLPPYNPMDVAHYDSSPGNVVASPSIHETIGDFSESAPGGYFRFSCQGPDGAVLALPYGAHLEKLRSLQLLRQYAAKNAESWYRYANEIRGRGLENGSLYLVTGTEKARSWGMASFHDVPFQDEFPLSFEPTARADGGYRYRWRGTRFQHKHRDADLPAGNDTPLNQTTFIYAFAISLCEGLWGFRKSAEICQVTGPPTTSKWGGRAHVPFGLPSRASWWSFSAFDAVVPNGGMGHSACVPCQDGLHWDATPVLKLIHEHILHQLPEARVIITHDDDWCEVFRDDGHRMTAAGLQQAIFSCSEIVEEDGVVFLRTKESKPGESDPETPDLDSRDEPWLPDIPAAASEHKLRQTKPISVEDRDPSDSLVDRSQDEVHKNSRFPTPDSSMVPDSPVPPQGCASTKPTSRAVAPLPPWDIFPIDLTNAINFHHLARTAEDYVIPAQTPIYIRPTTGGPYYFFKLNTGPSARSAFFILHDLQTLIGAPLSLHDFRTGLNLKLSAQRAVRQYFVDRNRSGAASVWRSFLKGRDLVNGPVGADLLRGRIFIWGFAQDYEGNWTIHVDRPGGGVHGASDAPHGPAVTHQTETQLESSWRQSLDDMEPPAGLDVSPNWVPEFPVNGSSQSKLLVPRLRRHNQNGSVRR</sequence>
<evidence type="ECO:0000313" key="3">
    <source>
        <dbReference type="Proteomes" id="UP001221142"/>
    </source>
</evidence>
<organism evidence="2 3">
    <name type="scientific">Roridomyces roridus</name>
    <dbReference type="NCBI Taxonomy" id="1738132"/>
    <lineage>
        <taxon>Eukaryota</taxon>
        <taxon>Fungi</taxon>
        <taxon>Dikarya</taxon>
        <taxon>Basidiomycota</taxon>
        <taxon>Agaricomycotina</taxon>
        <taxon>Agaricomycetes</taxon>
        <taxon>Agaricomycetidae</taxon>
        <taxon>Agaricales</taxon>
        <taxon>Marasmiineae</taxon>
        <taxon>Mycenaceae</taxon>
        <taxon>Roridomyces</taxon>
    </lineage>
</organism>
<feature type="region of interest" description="Disordered" evidence="1">
    <location>
        <begin position="437"/>
        <end position="530"/>
    </location>
</feature>
<dbReference type="Proteomes" id="UP001221142">
    <property type="component" value="Unassembled WGS sequence"/>
</dbReference>
<dbReference type="EMBL" id="JARKIF010000019">
    <property type="protein sequence ID" value="KAJ7618722.1"/>
    <property type="molecule type" value="Genomic_DNA"/>
</dbReference>
<protein>
    <submittedName>
        <fullName evidence="2">Uncharacterized protein</fullName>
    </submittedName>
</protein>
<dbReference type="AlphaFoldDB" id="A0AAD7FE92"/>
<accession>A0AAD7FE92</accession>